<protein>
    <submittedName>
        <fullName evidence="1">Uncharacterized protein</fullName>
    </submittedName>
</protein>
<keyword evidence="2" id="KW-1185">Reference proteome</keyword>
<reference evidence="2" key="1">
    <citation type="journal article" date="2022" name="Mol. Ecol. Resour.">
        <title>The genomes of chicory, endive, great burdock and yacon provide insights into Asteraceae palaeo-polyploidization history and plant inulin production.</title>
        <authorList>
            <person name="Fan W."/>
            <person name="Wang S."/>
            <person name="Wang H."/>
            <person name="Wang A."/>
            <person name="Jiang F."/>
            <person name="Liu H."/>
            <person name="Zhao H."/>
            <person name="Xu D."/>
            <person name="Zhang Y."/>
        </authorList>
    </citation>
    <scope>NUCLEOTIDE SEQUENCE [LARGE SCALE GENOMIC DNA]</scope>
    <source>
        <strain evidence="2">cv. Punajuju</strain>
    </source>
</reference>
<evidence type="ECO:0000313" key="2">
    <source>
        <dbReference type="Proteomes" id="UP001055811"/>
    </source>
</evidence>
<proteinExistence type="predicted"/>
<dbReference type="Proteomes" id="UP001055811">
    <property type="component" value="Linkage Group LG02"/>
</dbReference>
<comment type="caution">
    <text evidence="1">The sequence shown here is derived from an EMBL/GenBank/DDBJ whole genome shotgun (WGS) entry which is preliminary data.</text>
</comment>
<gene>
    <name evidence="1" type="ORF">L2E82_08029</name>
</gene>
<accession>A0ACB9G7A1</accession>
<reference evidence="1 2" key="2">
    <citation type="journal article" date="2022" name="Mol. Ecol. Resour.">
        <title>The genomes of chicory, endive, great burdock and yacon provide insights into Asteraceae paleo-polyploidization history and plant inulin production.</title>
        <authorList>
            <person name="Fan W."/>
            <person name="Wang S."/>
            <person name="Wang H."/>
            <person name="Wang A."/>
            <person name="Jiang F."/>
            <person name="Liu H."/>
            <person name="Zhao H."/>
            <person name="Xu D."/>
            <person name="Zhang Y."/>
        </authorList>
    </citation>
    <scope>NUCLEOTIDE SEQUENCE [LARGE SCALE GENOMIC DNA]</scope>
    <source>
        <strain evidence="2">cv. Punajuju</strain>
        <tissue evidence="1">Leaves</tissue>
    </source>
</reference>
<name>A0ACB9G7A1_CICIN</name>
<evidence type="ECO:0000313" key="1">
    <source>
        <dbReference type="EMBL" id="KAI3778647.1"/>
    </source>
</evidence>
<organism evidence="1 2">
    <name type="scientific">Cichorium intybus</name>
    <name type="common">Chicory</name>
    <dbReference type="NCBI Taxonomy" id="13427"/>
    <lineage>
        <taxon>Eukaryota</taxon>
        <taxon>Viridiplantae</taxon>
        <taxon>Streptophyta</taxon>
        <taxon>Embryophyta</taxon>
        <taxon>Tracheophyta</taxon>
        <taxon>Spermatophyta</taxon>
        <taxon>Magnoliopsida</taxon>
        <taxon>eudicotyledons</taxon>
        <taxon>Gunneridae</taxon>
        <taxon>Pentapetalae</taxon>
        <taxon>asterids</taxon>
        <taxon>campanulids</taxon>
        <taxon>Asterales</taxon>
        <taxon>Asteraceae</taxon>
        <taxon>Cichorioideae</taxon>
        <taxon>Cichorieae</taxon>
        <taxon>Cichoriinae</taxon>
        <taxon>Cichorium</taxon>
    </lineage>
</organism>
<sequence>MSSEKKGLSLHESVHIYKFFDRLAESRPETENTQKVTMHLQILFAVVAMTALGAASAQEPYCESSCGNVSITFPFGSGEGCYYSSDFLVTCDRSSGVPTPFLRNSTSNLVISNMSTSKSELEIMMFIARDCYNISGSVIRRESPWLRLGDIRISTKNRFVAIGCDTHAYFSGTRGIASDGSGCISTCGSNSLIRNGSCSGVGCCEVAVPDAMSSFEITLSSYYNHTNITDFNPCSYAFFVEEGKFNFSSNNLRDFESVQKMPMLLDWAIGNTTCDIARKDVDNFLCKENSICDQDYEGPGYRCRCSEGYEGNPYLGCKNIDECQLQNHVCQHECIDTVGNYTCKCRKGYSGDGRKDGTGCTADQSMVIKIAVGSSVAAIFVIVFVNWLYFGLKKRKLMKLREKFFKQNGGVMLQQRISGDAGSHDQAKVFTIEELKRATDNYHESRIIGKGGFGTVYKGVLSDGRTVAIKKSKLPDQTESQIEQFINEVVILSQINHRNVVKLIGCCLETEVPSLVYEFIPNGTLSDHIHNKGKSSAFTWDIRLRIATETAEALSYLHSAASVPIIHRDVKPMNILLDDSYVAKVADFGASKLIPMDQIELATMVQGTLGYLDPEYMQTNQLTDKSDVYSFGVVLVELLTGKRALSFDRPEEERNLAMYFLSSLRKGRLFQVLDENLQKNEDLKDIIKVSKLAERCLHVQGDERPTMKEVAMELEGILASKIQKHPWVEHTLKEDEAEYLLKEPTNGYECTDGANGNSSTFDSMSKHTILPIASGR</sequence>
<dbReference type="EMBL" id="CM042010">
    <property type="protein sequence ID" value="KAI3778647.1"/>
    <property type="molecule type" value="Genomic_DNA"/>
</dbReference>